<dbReference type="GO" id="GO:0016987">
    <property type="term" value="F:sigma factor activity"/>
    <property type="evidence" value="ECO:0007669"/>
    <property type="project" value="UniProtKB-KW"/>
</dbReference>
<evidence type="ECO:0000313" key="7">
    <source>
        <dbReference type="EMBL" id="MVB10287.1"/>
    </source>
</evidence>
<reference evidence="7 8" key="1">
    <citation type="submission" date="2019-09" db="EMBL/GenBank/DDBJ databases">
        <title>Genome sequence of Clostridium sp. EA1.</title>
        <authorList>
            <person name="Poehlein A."/>
            <person name="Bengelsdorf F.R."/>
            <person name="Daniel R."/>
        </authorList>
    </citation>
    <scope>NUCLEOTIDE SEQUENCE [LARGE SCALE GENOMIC DNA]</scope>
    <source>
        <strain evidence="7 8">EA1</strain>
    </source>
</reference>
<evidence type="ECO:0000259" key="6">
    <source>
        <dbReference type="Pfam" id="PF04542"/>
    </source>
</evidence>
<dbReference type="AlphaFoldDB" id="A0A6N8HXT6"/>
<keyword evidence="2" id="KW-0805">Transcription regulation</keyword>
<proteinExistence type="inferred from homology"/>
<dbReference type="SUPFAM" id="SSF88659">
    <property type="entry name" value="Sigma3 and sigma4 domains of RNA polymerase sigma factors"/>
    <property type="match status" value="1"/>
</dbReference>
<dbReference type="Proteomes" id="UP000469440">
    <property type="component" value="Unassembled WGS sequence"/>
</dbReference>
<dbReference type="SUPFAM" id="SSF88946">
    <property type="entry name" value="Sigma2 domain of RNA polymerase sigma factors"/>
    <property type="match status" value="1"/>
</dbReference>
<sequence length="184" mass="22147">MFRFPKASRKNNESEDLKKLYNQIANYCRKNLIDAASAEECTQEVFAVYFEKASQMEIRDPRAWLFRTADNYLHRFNQKFQQEKQEIFPLPNLEDDAEDMEDIRFAYEQDFDRFLEESVDIGKEVNRILSGLSHKEQTLYHQYYKENMSIKELMELYQVSSTAMKAKLYRLKQHILKCVQKLQQ</sequence>
<dbReference type="InterPro" id="IPR039425">
    <property type="entry name" value="RNA_pol_sigma-70-like"/>
</dbReference>
<keyword evidence="8" id="KW-1185">Reference proteome</keyword>
<dbReference type="Gene3D" id="1.10.1740.10">
    <property type="match status" value="1"/>
</dbReference>
<dbReference type="Pfam" id="PF04542">
    <property type="entry name" value="Sigma70_r2"/>
    <property type="match status" value="1"/>
</dbReference>
<dbReference type="GO" id="GO:0003677">
    <property type="term" value="F:DNA binding"/>
    <property type="evidence" value="ECO:0007669"/>
    <property type="project" value="UniProtKB-KW"/>
</dbReference>
<feature type="domain" description="RNA polymerase sigma-70 region 2" evidence="6">
    <location>
        <begin position="19"/>
        <end position="75"/>
    </location>
</feature>
<dbReference type="InterPro" id="IPR007627">
    <property type="entry name" value="RNA_pol_sigma70_r2"/>
</dbReference>
<gene>
    <name evidence="7" type="ORF">CAFE_09690</name>
</gene>
<dbReference type="EMBL" id="VWXL01000024">
    <property type="protein sequence ID" value="MVB10287.1"/>
    <property type="molecule type" value="Genomic_DNA"/>
</dbReference>
<evidence type="ECO:0000256" key="5">
    <source>
        <dbReference type="ARBA" id="ARBA00023163"/>
    </source>
</evidence>
<evidence type="ECO:0000256" key="2">
    <source>
        <dbReference type="ARBA" id="ARBA00023015"/>
    </source>
</evidence>
<dbReference type="InterPro" id="IPR013324">
    <property type="entry name" value="RNA_pol_sigma_r3/r4-like"/>
</dbReference>
<evidence type="ECO:0000256" key="3">
    <source>
        <dbReference type="ARBA" id="ARBA00023082"/>
    </source>
</evidence>
<protein>
    <recommendedName>
        <fullName evidence="6">RNA polymerase sigma-70 region 2 domain-containing protein</fullName>
    </recommendedName>
</protein>
<evidence type="ECO:0000313" key="8">
    <source>
        <dbReference type="Proteomes" id="UP000469440"/>
    </source>
</evidence>
<keyword evidence="4" id="KW-0238">DNA-binding</keyword>
<accession>A0A6N8HXT6</accession>
<evidence type="ECO:0000256" key="4">
    <source>
        <dbReference type="ARBA" id="ARBA00023125"/>
    </source>
</evidence>
<organism evidence="7 8">
    <name type="scientific">Caproicibacter fermentans</name>
    <dbReference type="NCBI Taxonomy" id="2576756"/>
    <lineage>
        <taxon>Bacteria</taxon>
        <taxon>Bacillati</taxon>
        <taxon>Bacillota</taxon>
        <taxon>Clostridia</taxon>
        <taxon>Eubacteriales</taxon>
        <taxon>Acutalibacteraceae</taxon>
        <taxon>Caproicibacter</taxon>
    </lineage>
</organism>
<name>A0A6N8HXT6_9FIRM</name>
<keyword evidence="5" id="KW-0804">Transcription</keyword>
<evidence type="ECO:0000256" key="1">
    <source>
        <dbReference type="ARBA" id="ARBA00010641"/>
    </source>
</evidence>
<keyword evidence="3" id="KW-0731">Sigma factor</keyword>
<dbReference type="PANTHER" id="PTHR43133">
    <property type="entry name" value="RNA POLYMERASE ECF-TYPE SIGMA FACTO"/>
    <property type="match status" value="1"/>
</dbReference>
<dbReference type="GO" id="GO:0006352">
    <property type="term" value="P:DNA-templated transcription initiation"/>
    <property type="evidence" value="ECO:0007669"/>
    <property type="project" value="InterPro"/>
</dbReference>
<comment type="similarity">
    <text evidence="1">Belongs to the sigma-70 factor family. ECF subfamily.</text>
</comment>
<comment type="caution">
    <text evidence="7">The sequence shown here is derived from an EMBL/GenBank/DDBJ whole genome shotgun (WGS) entry which is preliminary data.</text>
</comment>
<dbReference type="InterPro" id="IPR013325">
    <property type="entry name" value="RNA_pol_sigma_r2"/>
</dbReference>
<dbReference type="PANTHER" id="PTHR43133:SF8">
    <property type="entry name" value="RNA POLYMERASE SIGMA FACTOR HI_1459-RELATED"/>
    <property type="match status" value="1"/>
</dbReference>